<sequence length="1339" mass="143764">MAQTGAHRLQQPRLHMNTQKAGSSLASLFLNRIPLREAAALAAFFGAAALNPAWADPAQSPLLTRSENPAKPNVMFTFDDSGSMAWRFMPDAASWSTTNAVRWSTTFHPLDDATFGNGGSGDGVQLVATRPNFRTSSTTTVCSPDTQFADCRALDLISARMRSSAWNTVYYNPEIRYQPWYNSDGSQFPNSPPTAAWLNPNNRVATDSVDLTGLQPIPSGTYVCRSSTTTTPNTTLTADRNKTATCGPISTAPVGTAIAYGTGNCTAAVLGTTATYNGTGTGSSTYCRLTAPTTQAQCTTLTGDSANWTSSQCRVNSSRWATATFCTTRLGGVWLNSACYPGSADEAFAPATYYEYVSGATSTSEAQNYRRIRIMDYSTFTRGAGRTDCTVSGSTSSCTQAQEYQNFANWFTYYRTRNYLSIASASRAFSEQGTELRVGYGRINKASASVDGTAAATVQRGVRTFTGNDRTAFFNWLYTVPASGGTPLRRAMDDVGKYYQRTDNRGPWGNTPGTDDGVAVNTHLQCRKSYHILMTDGFWNGDTASSTINGSNVDNVAGPTITGPNSQSYRYVKARPYQDASDSTTGTLADVAMYYWNRDLRTDLDNRVKPDAKNPAFWQHMVNFTVGLGVGGTLTYPDDIAALQAGTKNWPVPVGDTSTAVDDLWHAAVNSRGEYLSAKDPDEFAASLSSILNEITVRNASEGGVAATAATLQAGNRKYVPEYKTAIWTGNLTAYELDQFGQQLSPIWNAASSLPAHGSRNIFVGTRNGTPKAETFTWSGMSAGVKADLPGATENLVNYLRGDATYEGGLYRERASRLGDFVNSQPVYVKSLVDMQYNFLPNGTAGRTTYKQFLTDKAARTGVVFIGGNDGMLHAFRDSDGREIFGFIPRILLQYLPALASTSYEHRFYVDGQLSESDAYLGGGWKNVLVGATGAGARAVFALDVTSTSTMNAGNVLWEMDSTTQSELGYVMAPIEIGLMKNGQWAAIFGNGPNSNSGTAQLFIVNLQTGALISRIQASTATGNGLGGVRVIRDANRVIVGAYAGDLLGNVWKFDLASTSSGSWGVSFGGTPLFQAGSTKPITAAPQYLAHPLGGYMVLVGTGKLYDEGDQATTTQQALYGLWDKQQLTVDGSGVASWATITPADAQVLSSALANHAFNSTTINGPDGAIYYRLTTAPLNWATQRGWTLPLTIVAGHRNLLSPSFIFGFALFETMSPTTQGALNPCDDTGTGGAYNLLINPIDGTMPQSALFDTNGDGYVNSSDTIVAGYRGTWDGRDVVLAQKPCLNPDDCPPDPENRCEDGTKLVSVQSAIGGNSNICVKLPPRERWWWRQIQQVPE</sequence>
<name>A0A2S5TBG9_9GAMM</name>
<dbReference type="InterPro" id="IPR011047">
    <property type="entry name" value="Quinoprotein_ADH-like_sf"/>
</dbReference>
<protein>
    <submittedName>
        <fullName evidence="8">Pilus assembly protein</fullName>
    </submittedName>
</protein>
<keyword evidence="3" id="KW-1029">Fimbrium biogenesis</keyword>
<dbReference type="Proteomes" id="UP000238220">
    <property type="component" value="Unassembled WGS sequence"/>
</dbReference>
<keyword evidence="6" id="KW-0281">Fimbrium</keyword>
<reference evidence="8 9" key="1">
    <citation type="submission" date="2018-02" db="EMBL/GenBank/DDBJ databases">
        <title>Genome sequencing of Solimonas sp. HR-BB.</title>
        <authorList>
            <person name="Lee Y."/>
            <person name="Jeon C.O."/>
        </authorList>
    </citation>
    <scope>NUCLEOTIDE SEQUENCE [LARGE SCALE GENOMIC DNA]</scope>
    <source>
        <strain evidence="8 9">HR-BB</strain>
    </source>
</reference>
<keyword evidence="9" id="KW-1185">Reference proteome</keyword>
<dbReference type="InterPro" id="IPR008707">
    <property type="entry name" value="B-propeller_PilY1"/>
</dbReference>
<comment type="caution">
    <text evidence="8">The sequence shown here is derived from an EMBL/GenBank/DDBJ whole genome shotgun (WGS) entry which is preliminary data.</text>
</comment>
<dbReference type="Pfam" id="PF05567">
    <property type="entry name" value="T4P_PilY1"/>
    <property type="match status" value="1"/>
</dbReference>
<evidence type="ECO:0000256" key="6">
    <source>
        <dbReference type="ARBA" id="ARBA00023263"/>
    </source>
</evidence>
<comment type="subcellular location">
    <subcellularLocation>
        <location evidence="1">Fimbrium</location>
    </subcellularLocation>
</comment>
<evidence type="ECO:0000259" key="7">
    <source>
        <dbReference type="Pfam" id="PF05567"/>
    </source>
</evidence>
<accession>A0A2S5TBG9</accession>
<evidence type="ECO:0000256" key="3">
    <source>
        <dbReference type="ARBA" id="ARBA00022558"/>
    </source>
</evidence>
<evidence type="ECO:0000256" key="1">
    <source>
        <dbReference type="ARBA" id="ARBA00004561"/>
    </source>
</evidence>
<feature type="domain" description="PilY1 beta-propeller" evidence="7">
    <location>
        <begin position="818"/>
        <end position="1133"/>
    </location>
</feature>
<proteinExistence type="inferred from homology"/>
<evidence type="ECO:0000256" key="4">
    <source>
        <dbReference type="ARBA" id="ARBA00022723"/>
    </source>
</evidence>
<keyword evidence="4" id="KW-0479">Metal-binding</keyword>
<dbReference type="OrthoDB" id="7156875at2"/>
<evidence type="ECO:0000313" key="9">
    <source>
        <dbReference type="Proteomes" id="UP000238220"/>
    </source>
</evidence>
<evidence type="ECO:0000256" key="2">
    <source>
        <dbReference type="ARBA" id="ARBA00008387"/>
    </source>
</evidence>
<dbReference type="GO" id="GO:0046872">
    <property type="term" value="F:metal ion binding"/>
    <property type="evidence" value="ECO:0007669"/>
    <property type="project" value="UniProtKB-KW"/>
</dbReference>
<comment type="similarity">
    <text evidence="2">Belongs to the PilY1 family.</text>
</comment>
<evidence type="ECO:0000256" key="5">
    <source>
        <dbReference type="ARBA" id="ARBA00022837"/>
    </source>
</evidence>
<organism evidence="8 9">
    <name type="scientific">Solimonas fluminis</name>
    <dbReference type="NCBI Taxonomy" id="2086571"/>
    <lineage>
        <taxon>Bacteria</taxon>
        <taxon>Pseudomonadati</taxon>
        <taxon>Pseudomonadota</taxon>
        <taxon>Gammaproteobacteria</taxon>
        <taxon>Nevskiales</taxon>
        <taxon>Nevskiaceae</taxon>
        <taxon>Solimonas</taxon>
    </lineage>
</organism>
<dbReference type="SUPFAM" id="SSF50998">
    <property type="entry name" value="Quinoprotein alcohol dehydrogenase-like"/>
    <property type="match status" value="1"/>
</dbReference>
<dbReference type="GO" id="GO:0009289">
    <property type="term" value="C:pilus"/>
    <property type="evidence" value="ECO:0007669"/>
    <property type="project" value="UniProtKB-SubCell"/>
</dbReference>
<gene>
    <name evidence="8" type="ORF">C3942_19515</name>
</gene>
<evidence type="ECO:0000313" key="8">
    <source>
        <dbReference type="EMBL" id="PPE72292.1"/>
    </source>
</evidence>
<dbReference type="EMBL" id="PSNW01000014">
    <property type="protein sequence ID" value="PPE72292.1"/>
    <property type="molecule type" value="Genomic_DNA"/>
</dbReference>
<keyword evidence="5" id="KW-0106">Calcium</keyword>